<reference evidence="2" key="1">
    <citation type="journal article" date="2021" name="Proc. Natl. Acad. Sci. U.S.A.">
        <title>A Catalog of Tens of Thousands of Viruses from Human Metagenomes Reveals Hidden Associations with Chronic Diseases.</title>
        <authorList>
            <person name="Tisza M.J."/>
            <person name="Buck C.B."/>
        </authorList>
    </citation>
    <scope>NUCLEOTIDE SEQUENCE</scope>
    <source>
        <strain evidence="2">CtNEy24</strain>
    </source>
</reference>
<proteinExistence type="predicted"/>
<organism evidence="2">
    <name type="scientific">Siphoviridae sp. ctNEy24</name>
    <dbReference type="NCBI Taxonomy" id="2825466"/>
    <lineage>
        <taxon>Viruses</taxon>
        <taxon>Duplodnaviria</taxon>
        <taxon>Heunggongvirae</taxon>
        <taxon>Uroviricota</taxon>
        <taxon>Caudoviricetes</taxon>
    </lineage>
</organism>
<dbReference type="EMBL" id="BK015974">
    <property type="protein sequence ID" value="DAF88001.1"/>
    <property type="molecule type" value="Genomic_DNA"/>
</dbReference>
<evidence type="ECO:0000313" key="2">
    <source>
        <dbReference type="EMBL" id="DAF88001.1"/>
    </source>
</evidence>
<feature type="region of interest" description="Disordered" evidence="1">
    <location>
        <begin position="42"/>
        <end position="61"/>
    </location>
</feature>
<name>A0A8S5U0L0_9CAUD</name>
<accession>A0A8S5U0L0</accession>
<evidence type="ECO:0000256" key="1">
    <source>
        <dbReference type="SAM" id="MobiDB-lite"/>
    </source>
</evidence>
<sequence>MEIQEKLIRLLSIFLFSALCLSNLNKSQKIFFNPTPILSKPHTQKSTYIQRQRRSLKETKK</sequence>
<protein>
    <submittedName>
        <fullName evidence="2">Uncharacterized protein</fullName>
    </submittedName>
</protein>